<evidence type="ECO:0000256" key="4">
    <source>
        <dbReference type="ARBA" id="ARBA00022692"/>
    </source>
</evidence>
<gene>
    <name evidence="8" type="ORF">GGR46_004706</name>
</gene>
<keyword evidence="9" id="KW-1185">Reference proteome</keyword>
<dbReference type="Pfam" id="PF04632">
    <property type="entry name" value="FUSC"/>
    <property type="match status" value="1"/>
</dbReference>
<evidence type="ECO:0000313" key="8">
    <source>
        <dbReference type="EMBL" id="MBB4101116.1"/>
    </source>
</evidence>
<feature type="transmembrane region" description="Helical" evidence="7">
    <location>
        <begin position="365"/>
        <end position="388"/>
    </location>
</feature>
<organism evidence="8 9">
    <name type="scientific">Sphingomonas kyeonggiensis</name>
    <dbReference type="NCBI Taxonomy" id="1268553"/>
    <lineage>
        <taxon>Bacteria</taxon>
        <taxon>Pseudomonadati</taxon>
        <taxon>Pseudomonadota</taxon>
        <taxon>Alphaproteobacteria</taxon>
        <taxon>Sphingomonadales</taxon>
        <taxon>Sphingomonadaceae</taxon>
        <taxon>Sphingomonas</taxon>
    </lineage>
</organism>
<dbReference type="InterPro" id="IPR006726">
    <property type="entry name" value="PHBA_efflux_AaeB/fusaric-R"/>
</dbReference>
<evidence type="ECO:0000313" key="9">
    <source>
        <dbReference type="Proteomes" id="UP000557392"/>
    </source>
</evidence>
<keyword evidence="2" id="KW-0813">Transport</keyword>
<protein>
    <submittedName>
        <fullName evidence="8">Putative membrane protein YccC</fullName>
    </submittedName>
</protein>
<comment type="caution">
    <text evidence="8">The sequence shown here is derived from an EMBL/GenBank/DDBJ whole genome shotgun (WGS) entry which is preliminary data.</text>
</comment>
<sequence length="681" mass="72632">MGQKFGLPTALFAVKCYVAAMLALYVSLSIGLERPYWAFLTSFIVAQPLAGAVISKALFRLIGTFVGGVAAIAMVPPLVNAPELLTLAIASWLAICVFVSLLDRTPRAYMFVLAGYSACIIALPSVDAPGEIFTVAILRVQEIGIGILCSSLVHGVVLPGSISRLLLSRVDTMLGDAERWSRDAISPHPGPELEAERRRLALDVTELHQLSIHLPFDPSRLAPRVRTVRALQDQLSMLLPLGAAVQDRLETFQTSGGTVSPEVAGLIEDSRAWLAAPEADLAERTASAEALMARCAALEPEAGPETGWTEMLRLSLLARLSALIAVHRDCRDLRDQLITHSRQPVTPRVAELLGGRRNRELHRDYAGAARGAFGAFITIVLGCALWIGSGWSDGSTAVMLAGVFLALFSAFDNALGPLKAFMIGTLIATVLGAIYGFAVFPLLDGFWMLAAALAPVLLIGGALMASPRYGGIALPTMMGMGSPALIAATQTSDFAAYANGSIAQLVGTWFAIVMTALMQAAGAHHAIRRTIRAGWADIAQRANLMRAPDVRGWINRMLDRIGLLAPRLAAIGQDGGRPLYDALRDLRTGVAIGELRQLRLDLPADQAAPLTEVLAGVADYYRRLDPDAPPPAAPALLDGIDHAIAAIADNPQPAVRREGTLGLVSLRRNLFPEADSYRRAA</sequence>
<evidence type="ECO:0000256" key="3">
    <source>
        <dbReference type="ARBA" id="ARBA00022475"/>
    </source>
</evidence>
<feature type="transmembrane region" description="Helical" evidence="7">
    <location>
        <begin position="418"/>
        <end position="440"/>
    </location>
</feature>
<keyword evidence="5 7" id="KW-1133">Transmembrane helix</keyword>
<comment type="subcellular location">
    <subcellularLocation>
        <location evidence="1">Cell membrane</location>
        <topology evidence="1">Multi-pass membrane protein</topology>
    </subcellularLocation>
</comment>
<evidence type="ECO:0000256" key="1">
    <source>
        <dbReference type="ARBA" id="ARBA00004651"/>
    </source>
</evidence>
<feature type="transmembrane region" description="Helical" evidence="7">
    <location>
        <begin position="446"/>
        <end position="465"/>
    </location>
</feature>
<accession>A0A7W6JYW0</accession>
<dbReference type="PANTHER" id="PTHR30509:SF9">
    <property type="entry name" value="MULTIDRUG RESISTANCE PROTEIN MDTO"/>
    <property type="match status" value="1"/>
</dbReference>
<dbReference type="RefSeq" id="WP_184000476.1">
    <property type="nucleotide sequence ID" value="NZ_JACIEH010000005.1"/>
</dbReference>
<feature type="transmembrane region" description="Helical" evidence="7">
    <location>
        <begin position="85"/>
        <end position="102"/>
    </location>
</feature>
<feature type="transmembrane region" description="Helical" evidence="7">
    <location>
        <begin position="109"/>
        <end position="126"/>
    </location>
</feature>
<evidence type="ECO:0000256" key="2">
    <source>
        <dbReference type="ARBA" id="ARBA00022448"/>
    </source>
</evidence>
<evidence type="ECO:0000256" key="7">
    <source>
        <dbReference type="SAM" id="Phobius"/>
    </source>
</evidence>
<dbReference type="GO" id="GO:0005886">
    <property type="term" value="C:plasma membrane"/>
    <property type="evidence" value="ECO:0007669"/>
    <property type="project" value="UniProtKB-SubCell"/>
</dbReference>
<feature type="transmembrane region" description="Helical" evidence="7">
    <location>
        <begin position="12"/>
        <end position="30"/>
    </location>
</feature>
<name>A0A7W6JYW0_9SPHN</name>
<feature type="transmembrane region" description="Helical" evidence="7">
    <location>
        <begin position="132"/>
        <end position="158"/>
    </location>
</feature>
<reference evidence="8 9" key="1">
    <citation type="submission" date="2020-08" db="EMBL/GenBank/DDBJ databases">
        <title>Genomic Encyclopedia of Type Strains, Phase IV (KMG-IV): sequencing the most valuable type-strain genomes for metagenomic binning, comparative biology and taxonomic classification.</title>
        <authorList>
            <person name="Goeker M."/>
        </authorList>
    </citation>
    <scope>NUCLEOTIDE SEQUENCE [LARGE SCALE GENOMIC DNA]</scope>
    <source>
        <strain evidence="8 9">DSM 101806</strain>
    </source>
</reference>
<dbReference type="AlphaFoldDB" id="A0A7W6JYW0"/>
<proteinExistence type="predicted"/>
<feature type="transmembrane region" description="Helical" evidence="7">
    <location>
        <begin position="502"/>
        <end position="522"/>
    </location>
</feature>
<feature type="transmembrane region" description="Helical" evidence="7">
    <location>
        <begin position="61"/>
        <end position="79"/>
    </location>
</feature>
<keyword evidence="6 7" id="KW-0472">Membrane</keyword>
<evidence type="ECO:0000256" key="5">
    <source>
        <dbReference type="ARBA" id="ARBA00022989"/>
    </source>
</evidence>
<feature type="transmembrane region" description="Helical" evidence="7">
    <location>
        <begin position="394"/>
        <end position="411"/>
    </location>
</feature>
<dbReference type="Proteomes" id="UP000557392">
    <property type="component" value="Unassembled WGS sequence"/>
</dbReference>
<dbReference type="GO" id="GO:0022857">
    <property type="term" value="F:transmembrane transporter activity"/>
    <property type="evidence" value="ECO:0007669"/>
    <property type="project" value="InterPro"/>
</dbReference>
<feature type="transmembrane region" description="Helical" evidence="7">
    <location>
        <begin position="472"/>
        <end position="490"/>
    </location>
</feature>
<keyword evidence="3" id="KW-1003">Cell membrane</keyword>
<dbReference type="PANTHER" id="PTHR30509">
    <property type="entry name" value="P-HYDROXYBENZOIC ACID EFFLUX PUMP SUBUNIT-RELATED"/>
    <property type="match status" value="1"/>
</dbReference>
<evidence type="ECO:0000256" key="6">
    <source>
        <dbReference type="ARBA" id="ARBA00023136"/>
    </source>
</evidence>
<dbReference type="EMBL" id="JACIEH010000005">
    <property type="protein sequence ID" value="MBB4101116.1"/>
    <property type="molecule type" value="Genomic_DNA"/>
</dbReference>
<keyword evidence="4 7" id="KW-0812">Transmembrane</keyword>